<dbReference type="Gene3D" id="3.30.110.150">
    <property type="entry name" value="SepF-like protein"/>
    <property type="match status" value="1"/>
</dbReference>
<dbReference type="GO" id="GO:0005737">
    <property type="term" value="C:cytoplasm"/>
    <property type="evidence" value="ECO:0007669"/>
    <property type="project" value="UniProtKB-SubCell"/>
</dbReference>
<dbReference type="InterPro" id="IPR038594">
    <property type="entry name" value="SepF-like_sf"/>
</dbReference>
<evidence type="ECO:0000256" key="1">
    <source>
        <dbReference type="ARBA" id="ARBA00022618"/>
    </source>
</evidence>
<comment type="subunit">
    <text evidence="5">Homodimer. Interacts with FtsZ.</text>
</comment>
<keyword evidence="8" id="KW-1185">Reference proteome</keyword>
<dbReference type="Proteomes" id="UP000280726">
    <property type="component" value="Unassembled WGS sequence"/>
</dbReference>
<evidence type="ECO:0000313" key="8">
    <source>
        <dbReference type="Proteomes" id="UP000280726"/>
    </source>
</evidence>
<feature type="compositionally biased region" description="Acidic residues" evidence="6">
    <location>
        <begin position="16"/>
        <end position="26"/>
    </location>
</feature>
<dbReference type="HAMAP" id="MF_01197">
    <property type="entry name" value="SepF"/>
    <property type="match status" value="1"/>
</dbReference>
<keyword evidence="1 5" id="KW-0132">Cell division</keyword>
<dbReference type="GO" id="GO:0043093">
    <property type="term" value="P:FtsZ-dependent cytokinesis"/>
    <property type="evidence" value="ECO:0007669"/>
    <property type="project" value="UniProtKB-UniRule"/>
</dbReference>
<dbReference type="AlphaFoldDB" id="A0A3N4Z7S2"/>
<keyword evidence="5" id="KW-0963">Cytoplasm</keyword>
<comment type="caution">
    <text evidence="7">The sequence shown here is derived from an EMBL/GenBank/DDBJ whole genome shotgun (WGS) entry which is preliminary data.</text>
</comment>
<dbReference type="InterPro" id="IPR007561">
    <property type="entry name" value="Cell_div_SepF/SepF-rel"/>
</dbReference>
<keyword evidence="2 5" id="KW-0717">Septation</keyword>
<evidence type="ECO:0000256" key="3">
    <source>
        <dbReference type="ARBA" id="ARBA00023306"/>
    </source>
</evidence>
<organism evidence="7 8">
    <name type="scientific">Georgenia muralis</name>
    <dbReference type="NCBI Taxonomy" id="154117"/>
    <lineage>
        <taxon>Bacteria</taxon>
        <taxon>Bacillati</taxon>
        <taxon>Actinomycetota</taxon>
        <taxon>Actinomycetes</taxon>
        <taxon>Micrococcales</taxon>
        <taxon>Bogoriellaceae</taxon>
        <taxon>Georgenia</taxon>
    </lineage>
</organism>
<evidence type="ECO:0000256" key="4">
    <source>
        <dbReference type="ARBA" id="ARBA00044936"/>
    </source>
</evidence>
<gene>
    <name evidence="5" type="primary">sepF</name>
    <name evidence="7" type="ORF">EDD32_2429</name>
</gene>
<comment type="function">
    <text evidence="4 5">Cell division protein that is part of the divisome complex and is recruited early to the Z-ring. Probably stimulates Z-ring formation, perhaps through the cross-linking of FtsZ protofilaments. Its function overlaps with FtsA.</text>
</comment>
<dbReference type="GO" id="GO:0000917">
    <property type="term" value="P:division septum assembly"/>
    <property type="evidence" value="ECO:0007669"/>
    <property type="project" value="UniProtKB-KW"/>
</dbReference>
<dbReference type="PANTHER" id="PTHR35798:SF1">
    <property type="entry name" value="CELL DIVISION PROTEIN SEPF"/>
    <property type="match status" value="1"/>
</dbReference>
<dbReference type="Pfam" id="PF04472">
    <property type="entry name" value="SepF"/>
    <property type="match status" value="1"/>
</dbReference>
<dbReference type="OrthoDB" id="3731101at2"/>
<sequence length="165" mass="18675">MAGTMRKMMEYLSLAEPEDEFYDEVPEGEHRREEEPEQHDRAERTERTERHAEVTPISRAAALHVEEAPVVEDLRRIVTVHPSSYNEARVIGEAFREGTPVIMNLTGMSEADAKRMVDFSAGLVFGLRGAIERVTNRVFLLSPATVEVESDNDGVDRPGRFFNQS</sequence>
<feature type="region of interest" description="Disordered" evidence="6">
    <location>
        <begin position="1"/>
        <end position="53"/>
    </location>
</feature>
<keyword evidence="3 5" id="KW-0131">Cell cycle</keyword>
<reference evidence="7 8" key="1">
    <citation type="submission" date="2018-11" db="EMBL/GenBank/DDBJ databases">
        <title>Sequencing the genomes of 1000 actinobacteria strains.</title>
        <authorList>
            <person name="Klenk H.-P."/>
        </authorList>
    </citation>
    <scope>NUCLEOTIDE SEQUENCE [LARGE SCALE GENOMIC DNA]</scope>
    <source>
        <strain evidence="7 8">DSM 14418</strain>
    </source>
</reference>
<evidence type="ECO:0000256" key="5">
    <source>
        <dbReference type="HAMAP-Rule" id="MF_01197"/>
    </source>
</evidence>
<dbReference type="EMBL" id="RKRA01000001">
    <property type="protein sequence ID" value="RPF27926.1"/>
    <property type="molecule type" value="Genomic_DNA"/>
</dbReference>
<evidence type="ECO:0000256" key="2">
    <source>
        <dbReference type="ARBA" id="ARBA00023210"/>
    </source>
</evidence>
<dbReference type="InterPro" id="IPR023052">
    <property type="entry name" value="Cell_div_SepF"/>
</dbReference>
<feature type="compositionally biased region" description="Basic and acidic residues" evidence="6">
    <location>
        <begin position="27"/>
        <end position="53"/>
    </location>
</feature>
<protein>
    <recommendedName>
        <fullName evidence="5">Cell division protein SepF</fullName>
    </recommendedName>
</protein>
<comment type="similarity">
    <text evidence="5">Belongs to the SepF family.</text>
</comment>
<dbReference type="PANTHER" id="PTHR35798">
    <property type="entry name" value="CELL DIVISION PROTEIN SEPF"/>
    <property type="match status" value="1"/>
</dbReference>
<evidence type="ECO:0000256" key="6">
    <source>
        <dbReference type="SAM" id="MobiDB-lite"/>
    </source>
</evidence>
<comment type="subcellular location">
    <subcellularLocation>
        <location evidence="5">Cytoplasm</location>
    </subcellularLocation>
    <text evidence="5">Localizes to the division site, in a FtsZ-dependent manner.</text>
</comment>
<dbReference type="RefSeq" id="WP_123917819.1">
    <property type="nucleotide sequence ID" value="NZ_RKRA01000001.1"/>
</dbReference>
<proteinExistence type="inferred from homology"/>
<name>A0A3N4Z7S2_9MICO</name>
<accession>A0A3N4Z7S2</accession>
<evidence type="ECO:0000313" key="7">
    <source>
        <dbReference type="EMBL" id="RPF27926.1"/>
    </source>
</evidence>